<evidence type="ECO:0000256" key="3">
    <source>
        <dbReference type="ARBA" id="ARBA00022692"/>
    </source>
</evidence>
<sequence length="170" mass="18131">MRPAYLARPDVVVPLWVRLRVPLITLCLLACIAALASAVILQKAWNLYPCPLCILQRYAFIALAAACVLALFWRPATWLAGLAALSGLGVAGFHLYRLAVPSEACGRDAVEAFVNGLPMAQWAPSWFAATGLCSDPIPPVLGISFPGWAFILFLLCGAALAVAAKAPRDE</sequence>
<dbReference type="InterPro" id="IPR050183">
    <property type="entry name" value="DsbB"/>
</dbReference>
<protein>
    <submittedName>
        <fullName evidence="7">Disulfide bond formation protein B</fullName>
    </submittedName>
</protein>
<feature type="transmembrane region" description="Helical" evidence="6">
    <location>
        <begin position="78"/>
        <end position="96"/>
    </location>
</feature>
<keyword evidence="8" id="KW-1185">Reference proteome</keyword>
<gene>
    <name evidence="7" type="ORF">ACFOEN_13880</name>
</gene>
<dbReference type="SUPFAM" id="SSF158442">
    <property type="entry name" value="DsbB-like"/>
    <property type="match status" value="1"/>
</dbReference>
<accession>A0ABV7H801</accession>
<evidence type="ECO:0000313" key="8">
    <source>
        <dbReference type="Proteomes" id="UP001595556"/>
    </source>
</evidence>
<feature type="transmembrane region" description="Helical" evidence="6">
    <location>
        <begin position="54"/>
        <end position="73"/>
    </location>
</feature>
<comment type="subcellular location">
    <subcellularLocation>
        <location evidence="1">Cell membrane</location>
        <topology evidence="1">Multi-pass membrane protein</topology>
    </subcellularLocation>
</comment>
<keyword evidence="5 6" id="KW-0472">Membrane</keyword>
<feature type="transmembrane region" description="Helical" evidence="6">
    <location>
        <begin position="145"/>
        <end position="164"/>
    </location>
</feature>
<evidence type="ECO:0000313" key="7">
    <source>
        <dbReference type="EMBL" id="MFC3148716.1"/>
    </source>
</evidence>
<dbReference type="Proteomes" id="UP001595556">
    <property type="component" value="Unassembled WGS sequence"/>
</dbReference>
<keyword evidence="2" id="KW-1003">Cell membrane</keyword>
<dbReference type="InterPro" id="IPR023380">
    <property type="entry name" value="DsbB-like_sf"/>
</dbReference>
<evidence type="ECO:0000256" key="6">
    <source>
        <dbReference type="SAM" id="Phobius"/>
    </source>
</evidence>
<dbReference type="PANTHER" id="PTHR36570">
    <property type="entry name" value="DISULFIDE BOND FORMATION PROTEIN B"/>
    <property type="match status" value="1"/>
</dbReference>
<organism evidence="7 8">
    <name type="scientific">Piscinibacterium candidicorallinum</name>
    <dbReference type="NCBI Taxonomy" id="1793872"/>
    <lineage>
        <taxon>Bacteria</taxon>
        <taxon>Pseudomonadati</taxon>
        <taxon>Pseudomonadota</taxon>
        <taxon>Betaproteobacteria</taxon>
        <taxon>Burkholderiales</taxon>
        <taxon>Piscinibacterium</taxon>
    </lineage>
</organism>
<dbReference type="Pfam" id="PF02600">
    <property type="entry name" value="DsbB"/>
    <property type="match status" value="1"/>
</dbReference>
<dbReference type="InterPro" id="IPR003752">
    <property type="entry name" value="DiS_bond_form_DsbB/BdbC"/>
</dbReference>
<reference evidence="8" key="1">
    <citation type="journal article" date="2019" name="Int. J. Syst. Evol. Microbiol.">
        <title>The Global Catalogue of Microorganisms (GCM) 10K type strain sequencing project: providing services to taxonomists for standard genome sequencing and annotation.</title>
        <authorList>
            <consortium name="The Broad Institute Genomics Platform"/>
            <consortium name="The Broad Institute Genome Sequencing Center for Infectious Disease"/>
            <person name="Wu L."/>
            <person name="Ma J."/>
        </authorList>
    </citation>
    <scope>NUCLEOTIDE SEQUENCE [LARGE SCALE GENOMIC DNA]</scope>
    <source>
        <strain evidence="8">KCTC 52168</strain>
    </source>
</reference>
<comment type="caution">
    <text evidence="7">The sequence shown here is derived from an EMBL/GenBank/DDBJ whole genome shotgun (WGS) entry which is preliminary data.</text>
</comment>
<dbReference type="PANTHER" id="PTHR36570:SF3">
    <property type="entry name" value="DISULFIDE BOND FORMATION PROTEIN B"/>
    <property type="match status" value="1"/>
</dbReference>
<evidence type="ECO:0000256" key="5">
    <source>
        <dbReference type="ARBA" id="ARBA00023136"/>
    </source>
</evidence>
<evidence type="ECO:0000256" key="2">
    <source>
        <dbReference type="ARBA" id="ARBA00022475"/>
    </source>
</evidence>
<keyword evidence="4 6" id="KW-1133">Transmembrane helix</keyword>
<feature type="transmembrane region" description="Helical" evidence="6">
    <location>
        <begin position="21"/>
        <end position="42"/>
    </location>
</feature>
<dbReference type="RefSeq" id="WP_377304902.1">
    <property type="nucleotide sequence ID" value="NZ_CP180191.1"/>
</dbReference>
<dbReference type="Gene3D" id="1.20.1550.10">
    <property type="entry name" value="DsbB-like"/>
    <property type="match status" value="1"/>
</dbReference>
<dbReference type="EMBL" id="JBHRTI010000007">
    <property type="protein sequence ID" value="MFC3148716.1"/>
    <property type="molecule type" value="Genomic_DNA"/>
</dbReference>
<name>A0ABV7H801_9BURK</name>
<keyword evidence="3 6" id="KW-0812">Transmembrane</keyword>
<evidence type="ECO:0000256" key="1">
    <source>
        <dbReference type="ARBA" id="ARBA00004651"/>
    </source>
</evidence>
<evidence type="ECO:0000256" key="4">
    <source>
        <dbReference type="ARBA" id="ARBA00022989"/>
    </source>
</evidence>
<proteinExistence type="predicted"/>